<keyword evidence="2" id="KW-1185">Reference proteome</keyword>
<accession>A0A9R1VVW0</accession>
<comment type="caution">
    <text evidence="1">The sequence shown here is derived from an EMBL/GenBank/DDBJ whole genome shotgun (WGS) entry which is preliminary data.</text>
</comment>
<proteinExistence type="predicted"/>
<dbReference type="Proteomes" id="UP000235145">
    <property type="component" value="Unassembled WGS sequence"/>
</dbReference>
<reference evidence="1 2" key="1">
    <citation type="journal article" date="2017" name="Nat. Commun.">
        <title>Genome assembly with in vitro proximity ligation data and whole-genome triplication in lettuce.</title>
        <authorList>
            <person name="Reyes-Chin-Wo S."/>
            <person name="Wang Z."/>
            <person name="Yang X."/>
            <person name="Kozik A."/>
            <person name="Arikit S."/>
            <person name="Song C."/>
            <person name="Xia L."/>
            <person name="Froenicke L."/>
            <person name="Lavelle D.O."/>
            <person name="Truco M.J."/>
            <person name="Xia R."/>
            <person name="Zhu S."/>
            <person name="Xu C."/>
            <person name="Xu H."/>
            <person name="Xu X."/>
            <person name="Cox K."/>
            <person name="Korf I."/>
            <person name="Meyers B.C."/>
            <person name="Michelmore R.W."/>
        </authorList>
    </citation>
    <scope>NUCLEOTIDE SEQUENCE [LARGE SCALE GENOMIC DNA]</scope>
    <source>
        <strain evidence="2">cv. Salinas</strain>
        <tissue evidence="1">Seedlings</tissue>
    </source>
</reference>
<dbReference type="EMBL" id="NBSK02000004">
    <property type="protein sequence ID" value="KAJ0211571.1"/>
    <property type="molecule type" value="Genomic_DNA"/>
</dbReference>
<dbReference type="AlphaFoldDB" id="A0A9R1VVW0"/>
<evidence type="ECO:0000313" key="1">
    <source>
        <dbReference type="EMBL" id="KAJ0211571.1"/>
    </source>
</evidence>
<gene>
    <name evidence="1" type="ORF">LSAT_V11C400186760</name>
</gene>
<sequence>MLRISHLTCHRIDIYSIVEELAGFGASIHMCSRNQKEINERLVGMDGNRIKELLESEFICSTSSFFFKFLFSFEFGKICFEYALHLNDFSALEFHKVQMFFTSIVS</sequence>
<protein>
    <submittedName>
        <fullName evidence="1">Uncharacterized protein</fullName>
    </submittedName>
</protein>
<name>A0A9R1VVW0_LACSA</name>
<evidence type="ECO:0000313" key="2">
    <source>
        <dbReference type="Proteomes" id="UP000235145"/>
    </source>
</evidence>
<organism evidence="1 2">
    <name type="scientific">Lactuca sativa</name>
    <name type="common">Garden lettuce</name>
    <dbReference type="NCBI Taxonomy" id="4236"/>
    <lineage>
        <taxon>Eukaryota</taxon>
        <taxon>Viridiplantae</taxon>
        <taxon>Streptophyta</taxon>
        <taxon>Embryophyta</taxon>
        <taxon>Tracheophyta</taxon>
        <taxon>Spermatophyta</taxon>
        <taxon>Magnoliopsida</taxon>
        <taxon>eudicotyledons</taxon>
        <taxon>Gunneridae</taxon>
        <taxon>Pentapetalae</taxon>
        <taxon>asterids</taxon>
        <taxon>campanulids</taxon>
        <taxon>Asterales</taxon>
        <taxon>Asteraceae</taxon>
        <taxon>Cichorioideae</taxon>
        <taxon>Cichorieae</taxon>
        <taxon>Lactucinae</taxon>
        <taxon>Lactuca</taxon>
    </lineage>
</organism>